<evidence type="ECO:0000256" key="1">
    <source>
        <dbReference type="ARBA" id="ARBA00001947"/>
    </source>
</evidence>
<dbReference type="RefSeq" id="WP_015799308.1">
    <property type="nucleotide sequence ID" value="NC_013124.1"/>
</dbReference>
<dbReference type="GO" id="GO:0008270">
    <property type="term" value="F:zinc ion binding"/>
    <property type="evidence" value="ECO:0007669"/>
    <property type="project" value="InterPro"/>
</dbReference>
<feature type="domain" description="Extradiol ring-cleavage dioxygenase class III enzyme subunit B" evidence="6">
    <location>
        <begin position="30"/>
        <end position="233"/>
    </location>
</feature>
<name>C7M1T5_ACIFD</name>
<reference evidence="7 8" key="1">
    <citation type="journal article" date="2009" name="Stand. Genomic Sci.">
        <title>Complete genome sequence of Acidimicrobium ferrooxidans type strain (ICP).</title>
        <authorList>
            <person name="Clum A."/>
            <person name="Nolan M."/>
            <person name="Lang E."/>
            <person name="Glavina Del Rio T."/>
            <person name="Tice H."/>
            <person name="Copeland A."/>
            <person name="Cheng J.F."/>
            <person name="Lucas S."/>
            <person name="Chen F."/>
            <person name="Bruce D."/>
            <person name="Goodwin L."/>
            <person name="Pitluck S."/>
            <person name="Ivanova N."/>
            <person name="Mavrommatis K."/>
            <person name="Mikhailova N."/>
            <person name="Pati A."/>
            <person name="Chen A."/>
            <person name="Palaniappan K."/>
            <person name="Goker M."/>
            <person name="Spring S."/>
            <person name="Land M."/>
            <person name="Hauser L."/>
            <person name="Chang Y.J."/>
            <person name="Jeffries C.C."/>
            <person name="Chain P."/>
            <person name="Bristow J."/>
            <person name="Eisen J.A."/>
            <person name="Markowitz V."/>
            <person name="Hugenholtz P."/>
            <person name="Kyrpides N.C."/>
            <person name="Klenk H.P."/>
            <person name="Lapidus A."/>
        </authorList>
    </citation>
    <scope>NUCLEOTIDE SEQUENCE [LARGE SCALE GENOMIC DNA]</scope>
    <source>
        <strain evidence="8">DSM 10331 / JCM 15462 / NBRC 103882 / ICP</strain>
    </source>
</reference>
<dbReference type="InterPro" id="IPR014436">
    <property type="entry name" value="Extradiol_dOase_DODA"/>
</dbReference>
<evidence type="ECO:0000256" key="5">
    <source>
        <dbReference type="ARBA" id="ARBA00023002"/>
    </source>
</evidence>
<dbReference type="Gene3D" id="3.40.830.10">
    <property type="entry name" value="LigB-like"/>
    <property type="match status" value="1"/>
</dbReference>
<dbReference type="SUPFAM" id="SSF53213">
    <property type="entry name" value="LigB-like"/>
    <property type="match status" value="1"/>
</dbReference>
<proteinExistence type="inferred from homology"/>
<evidence type="ECO:0000256" key="3">
    <source>
        <dbReference type="ARBA" id="ARBA00022723"/>
    </source>
</evidence>
<accession>C7M1T5</accession>
<keyword evidence="3" id="KW-0479">Metal-binding</keyword>
<dbReference type="AlphaFoldDB" id="C7M1T5"/>
<gene>
    <name evidence="7" type="ordered locus">Afer_1928</name>
</gene>
<dbReference type="PANTHER" id="PTHR30096">
    <property type="entry name" value="4,5-DOPA DIOXYGENASE EXTRADIOL-LIKE PROTEIN"/>
    <property type="match status" value="1"/>
</dbReference>
<comment type="similarity">
    <text evidence="2">Belongs to the DODA-type extradiol aromatic ring-opening dioxygenase family.</text>
</comment>
<organism evidence="7 8">
    <name type="scientific">Acidimicrobium ferrooxidans (strain DSM 10331 / JCM 15462 / NBRC 103882 / ICP)</name>
    <dbReference type="NCBI Taxonomy" id="525909"/>
    <lineage>
        <taxon>Bacteria</taxon>
        <taxon>Bacillati</taxon>
        <taxon>Actinomycetota</taxon>
        <taxon>Acidimicrobiia</taxon>
        <taxon>Acidimicrobiales</taxon>
        <taxon>Acidimicrobiaceae</taxon>
        <taxon>Acidimicrobium</taxon>
    </lineage>
</organism>
<dbReference type="KEGG" id="afo:Afer_1928"/>
<evidence type="ECO:0000313" key="8">
    <source>
        <dbReference type="Proteomes" id="UP000000771"/>
    </source>
</evidence>
<dbReference type="Proteomes" id="UP000000771">
    <property type="component" value="Chromosome"/>
</dbReference>
<dbReference type="PANTHER" id="PTHR30096:SF0">
    <property type="entry name" value="4,5-DOPA DIOXYGENASE EXTRADIOL-LIKE PROTEIN"/>
    <property type="match status" value="1"/>
</dbReference>
<evidence type="ECO:0000256" key="2">
    <source>
        <dbReference type="ARBA" id="ARBA00007581"/>
    </source>
</evidence>
<keyword evidence="7" id="KW-0223">Dioxygenase</keyword>
<evidence type="ECO:0000313" key="7">
    <source>
        <dbReference type="EMBL" id="ACU54832.1"/>
    </source>
</evidence>
<sequence length="265" mass="28414">MPTLYLGHGAPPLLDDARWVAELRELASRIDRPQSILVVSAHWEARPVALSSVVGAPLVYDFWGFPERYYRLTYPAPGSPDLAALVEGHLGAAGHSVARDEGRGLDHGAWVPLLAMYPEADIPVLQLSLPSLDPEELYAVGQALAPLRDAGVLLIGSGFFTHNLRALGQVGHPDGPPPAWSVEFDAWGAEALADGEIDALLDFEHRAPAARLAHPRTEHFAPLFVTLGAGEGTPVDTAITGFWFGLSKRTIVLAEAPIGEVTQHV</sequence>
<dbReference type="GO" id="GO:0008198">
    <property type="term" value="F:ferrous iron binding"/>
    <property type="evidence" value="ECO:0007669"/>
    <property type="project" value="InterPro"/>
</dbReference>
<dbReference type="GO" id="GO:0016702">
    <property type="term" value="F:oxidoreductase activity, acting on single donors with incorporation of molecular oxygen, incorporation of two atoms of oxygen"/>
    <property type="evidence" value="ECO:0007669"/>
    <property type="project" value="UniProtKB-ARBA"/>
</dbReference>
<keyword evidence="4" id="KW-0862">Zinc</keyword>
<dbReference type="eggNOG" id="COG3384">
    <property type="taxonomic scope" value="Bacteria"/>
</dbReference>
<dbReference type="HOGENOM" id="CLU_046582_2_1_11"/>
<dbReference type="CDD" id="cd07363">
    <property type="entry name" value="45_DOPA_Dioxygenase"/>
    <property type="match status" value="1"/>
</dbReference>
<dbReference type="InterPro" id="IPR004183">
    <property type="entry name" value="Xdiol_dOase_suB"/>
</dbReference>
<evidence type="ECO:0000259" key="6">
    <source>
        <dbReference type="Pfam" id="PF02900"/>
    </source>
</evidence>
<dbReference type="EMBL" id="CP001631">
    <property type="protein sequence ID" value="ACU54832.1"/>
    <property type="molecule type" value="Genomic_DNA"/>
</dbReference>
<dbReference type="PIRSF" id="PIRSF006157">
    <property type="entry name" value="Doxgns_DODA"/>
    <property type="match status" value="1"/>
</dbReference>
<dbReference type="OrthoDB" id="9790889at2"/>
<evidence type="ECO:0000256" key="4">
    <source>
        <dbReference type="ARBA" id="ARBA00022833"/>
    </source>
</evidence>
<dbReference type="STRING" id="525909.Afer_1928"/>
<keyword evidence="8" id="KW-1185">Reference proteome</keyword>
<protein>
    <submittedName>
        <fullName evidence="7">Extradiol ring-cleavage dioxygenase class III protein subunit B</fullName>
    </submittedName>
</protein>
<dbReference type="Pfam" id="PF02900">
    <property type="entry name" value="LigB"/>
    <property type="match status" value="1"/>
</dbReference>
<keyword evidence="5" id="KW-0560">Oxidoreductase</keyword>
<comment type="cofactor">
    <cofactor evidence="1">
        <name>Zn(2+)</name>
        <dbReference type="ChEBI" id="CHEBI:29105"/>
    </cofactor>
</comment>